<protein>
    <submittedName>
        <fullName evidence="1">Uncharacterized protein</fullName>
    </submittedName>
</protein>
<evidence type="ECO:0000313" key="2">
    <source>
        <dbReference type="Proteomes" id="UP000294114"/>
    </source>
</evidence>
<name>A0A4Q8BBB3_9ACTN</name>
<dbReference type="AlphaFoldDB" id="A0A4Q8BBB3"/>
<gene>
    <name evidence="1" type="ORF">EV384_3621</name>
</gene>
<dbReference type="Proteomes" id="UP000294114">
    <property type="component" value="Unassembled WGS sequence"/>
</dbReference>
<accession>A0A4Q8BBB3</accession>
<dbReference type="OrthoDB" id="3411900at2"/>
<reference evidence="1 2" key="1">
    <citation type="submission" date="2019-02" db="EMBL/GenBank/DDBJ databases">
        <title>Sequencing the genomes of 1000 actinobacteria strains.</title>
        <authorList>
            <person name="Klenk H.-P."/>
        </authorList>
    </citation>
    <scope>NUCLEOTIDE SEQUENCE [LARGE SCALE GENOMIC DNA]</scope>
    <source>
        <strain evidence="1 2">DSM 45612</strain>
    </source>
</reference>
<dbReference type="EMBL" id="SHLD01000001">
    <property type="protein sequence ID" value="RZU75097.1"/>
    <property type="molecule type" value="Genomic_DNA"/>
</dbReference>
<sequence>MTGLPGAQPSATVVFEVATARRVGAQLRYIGGVRLAEVRVAYGMHGKDRLIPLLHDRQLHQCQSRPPQPAMSATITR</sequence>
<comment type="caution">
    <text evidence="1">The sequence shown here is derived from an EMBL/GenBank/DDBJ whole genome shotgun (WGS) entry which is preliminary data.</text>
</comment>
<evidence type="ECO:0000313" key="1">
    <source>
        <dbReference type="EMBL" id="RZU75097.1"/>
    </source>
</evidence>
<proteinExistence type="predicted"/>
<dbReference type="RefSeq" id="WP_130334865.1">
    <property type="nucleotide sequence ID" value="NZ_SHLD01000001.1"/>
</dbReference>
<keyword evidence="2" id="KW-1185">Reference proteome</keyword>
<organism evidence="1 2">
    <name type="scientific">Micromonospora kangleipakensis</name>
    <dbReference type="NCBI Taxonomy" id="1077942"/>
    <lineage>
        <taxon>Bacteria</taxon>
        <taxon>Bacillati</taxon>
        <taxon>Actinomycetota</taxon>
        <taxon>Actinomycetes</taxon>
        <taxon>Micromonosporales</taxon>
        <taxon>Micromonosporaceae</taxon>
        <taxon>Micromonospora</taxon>
    </lineage>
</organism>